<reference evidence="4 5" key="1">
    <citation type="journal article" date="2023" name="PLoS ONE">
        <title>Cytospora paraplurivora sp. nov. isolated from orchards with fruit tree decline syndrome in Ontario, Canada.</title>
        <authorList>
            <person name="Ilyukhin E."/>
            <person name="Nguyen H.D.T."/>
            <person name="Castle A.J."/>
            <person name="Ellouze W."/>
        </authorList>
    </citation>
    <scope>NUCLEOTIDE SEQUENCE [LARGE SCALE GENOMIC DNA]</scope>
    <source>
        <strain evidence="4 5">FDS-564</strain>
    </source>
</reference>
<dbReference type="GO" id="GO:0044283">
    <property type="term" value="P:small molecule biosynthetic process"/>
    <property type="evidence" value="ECO:0007669"/>
    <property type="project" value="UniProtKB-ARBA"/>
</dbReference>
<dbReference type="PROSITE" id="PS51471">
    <property type="entry name" value="FE2OG_OXY"/>
    <property type="match status" value="1"/>
</dbReference>
<dbReference type="GO" id="GO:0046872">
    <property type="term" value="F:metal ion binding"/>
    <property type="evidence" value="ECO:0007669"/>
    <property type="project" value="UniProtKB-KW"/>
</dbReference>
<comment type="similarity">
    <text evidence="1 2">Belongs to the iron/ascorbate-dependent oxidoreductase family.</text>
</comment>
<comment type="caution">
    <text evidence="4">The sequence shown here is derived from an EMBL/GenBank/DDBJ whole genome shotgun (WGS) entry which is preliminary data.</text>
</comment>
<dbReference type="PANTHER" id="PTHR47990">
    <property type="entry name" value="2-OXOGLUTARATE (2OG) AND FE(II)-DEPENDENT OXYGENASE SUPERFAMILY PROTEIN-RELATED"/>
    <property type="match status" value="1"/>
</dbReference>
<dbReference type="AlphaFoldDB" id="A0AAN9UD70"/>
<protein>
    <recommendedName>
        <fullName evidence="3">Fe2OG dioxygenase domain-containing protein</fullName>
    </recommendedName>
</protein>
<evidence type="ECO:0000256" key="2">
    <source>
        <dbReference type="RuleBase" id="RU003682"/>
    </source>
</evidence>
<sequence>MSTDKIPLIDFSDFYSPDPARKQEVVDQIRESCLYNGFFQIENHTVPLKQQEAVMSSAKRLFSLDLEEKQKVAKENNTWNRGYEMLRSQILEEGTQPELKEGFYIGDDISTDHPYFVKKKLNSGPNQWPQILGEEFKQSTMDYYKSTLSLAADLLKALALSLDLKENYFTEFLEGAVATMRLLHYPIQPPDADEKLTRGIGAHTDFGAITLLLQDEVDGLQVWDKHSNSWLDVEPTKGALVVNLGNLMSRWTNEKYKSNVHRVINKSGKERYSIPVFVSGNPDYIVECIPTCKAPGEPAKFPPVTVQDAVSAAYAESYGRAQLYKQGLEKAVGSSPARVSPVAGNIATIAAA</sequence>
<keyword evidence="2" id="KW-0479">Metal-binding</keyword>
<gene>
    <name evidence="4" type="ORF">SLS53_005696</name>
</gene>
<dbReference type="Gene3D" id="2.60.120.330">
    <property type="entry name" value="B-lactam Antibiotic, Isopenicillin N Synthase, Chain"/>
    <property type="match status" value="1"/>
</dbReference>
<dbReference type="InterPro" id="IPR044861">
    <property type="entry name" value="IPNS-like_FE2OG_OXY"/>
</dbReference>
<organism evidence="4 5">
    <name type="scientific">Cytospora paraplurivora</name>
    <dbReference type="NCBI Taxonomy" id="2898453"/>
    <lineage>
        <taxon>Eukaryota</taxon>
        <taxon>Fungi</taxon>
        <taxon>Dikarya</taxon>
        <taxon>Ascomycota</taxon>
        <taxon>Pezizomycotina</taxon>
        <taxon>Sordariomycetes</taxon>
        <taxon>Sordariomycetidae</taxon>
        <taxon>Diaporthales</taxon>
        <taxon>Cytosporaceae</taxon>
        <taxon>Cytospora</taxon>
    </lineage>
</organism>
<dbReference type="Pfam" id="PF14226">
    <property type="entry name" value="DIOX_N"/>
    <property type="match status" value="1"/>
</dbReference>
<feature type="domain" description="Fe2OG dioxygenase" evidence="3">
    <location>
        <begin position="176"/>
        <end position="280"/>
    </location>
</feature>
<dbReference type="InterPro" id="IPR026992">
    <property type="entry name" value="DIOX_N"/>
</dbReference>
<dbReference type="EMBL" id="JAJSPL020000022">
    <property type="protein sequence ID" value="KAK7739726.1"/>
    <property type="molecule type" value="Genomic_DNA"/>
</dbReference>
<evidence type="ECO:0000259" key="3">
    <source>
        <dbReference type="PROSITE" id="PS51471"/>
    </source>
</evidence>
<dbReference type="SUPFAM" id="SSF51197">
    <property type="entry name" value="Clavaminate synthase-like"/>
    <property type="match status" value="1"/>
</dbReference>
<dbReference type="Proteomes" id="UP001320245">
    <property type="component" value="Unassembled WGS sequence"/>
</dbReference>
<keyword evidence="2" id="KW-0408">Iron</keyword>
<keyword evidence="2" id="KW-0560">Oxidoreductase</keyword>
<proteinExistence type="inferred from homology"/>
<dbReference type="GO" id="GO:0016491">
    <property type="term" value="F:oxidoreductase activity"/>
    <property type="evidence" value="ECO:0007669"/>
    <property type="project" value="UniProtKB-KW"/>
</dbReference>
<keyword evidence="5" id="KW-1185">Reference proteome</keyword>
<evidence type="ECO:0000256" key="1">
    <source>
        <dbReference type="ARBA" id="ARBA00008056"/>
    </source>
</evidence>
<accession>A0AAN9UD70</accession>
<evidence type="ECO:0000313" key="4">
    <source>
        <dbReference type="EMBL" id="KAK7739726.1"/>
    </source>
</evidence>
<dbReference type="Pfam" id="PF03171">
    <property type="entry name" value="2OG-FeII_Oxy"/>
    <property type="match status" value="1"/>
</dbReference>
<dbReference type="InterPro" id="IPR050231">
    <property type="entry name" value="Iron_ascorbate_oxido_reductase"/>
</dbReference>
<dbReference type="InterPro" id="IPR005123">
    <property type="entry name" value="Oxoglu/Fe-dep_dioxygenase_dom"/>
</dbReference>
<name>A0AAN9UD70_9PEZI</name>
<evidence type="ECO:0000313" key="5">
    <source>
        <dbReference type="Proteomes" id="UP001320245"/>
    </source>
</evidence>
<dbReference type="PRINTS" id="PR00682">
    <property type="entry name" value="IPNSYNTHASE"/>
</dbReference>
<dbReference type="InterPro" id="IPR027443">
    <property type="entry name" value="IPNS-like_sf"/>
</dbReference>